<dbReference type="Proteomes" id="UP001165064">
    <property type="component" value="Unassembled WGS sequence"/>
</dbReference>
<evidence type="ECO:0000313" key="2">
    <source>
        <dbReference type="Proteomes" id="UP001165064"/>
    </source>
</evidence>
<name>A0ACB5T7D9_AMBMO</name>
<dbReference type="EMBL" id="BSXS01004519">
    <property type="protein sequence ID" value="GME83119.1"/>
    <property type="molecule type" value="Genomic_DNA"/>
</dbReference>
<evidence type="ECO:0000313" key="1">
    <source>
        <dbReference type="EMBL" id="GME83119.1"/>
    </source>
</evidence>
<sequence>MTRFSKFRSPSRKVYELVNLLNGLNDGGLRIELDDEDVALKKGDDMADSLLHGISYLMFHQNKLKIKDELDKLMLESDMGEKKKKGKGAKKEKYIKRE</sequence>
<accession>A0ACB5T7D9</accession>
<comment type="caution">
    <text evidence="1">The sequence shown here is derived from an EMBL/GenBank/DDBJ whole genome shotgun (WGS) entry which is preliminary data.</text>
</comment>
<protein>
    <submittedName>
        <fullName evidence="1">Unnamed protein product</fullName>
    </submittedName>
</protein>
<organism evidence="1 2">
    <name type="scientific">Ambrosiozyma monospora</name>
    <name type="common">Yeast</name>
    <name type="synonym">Endomycopsis monosporus</name>
    <dbReference type="NCBI Taxonomy" id="43982"/>
    <lineage>
        <taxon>Eukaryota</taxon>
        <taxon>Fungi</taxon>
        <taxon>Dikarya</taxon>
        <taxon>Ascomycota</taxon>
        <taxon>Saccharomycotina</taxon>
        <taxon>Pichiomycetes</taxon>
        <taxon>Pichiales</taxon>
        <taxon>Pichiaceae</taxon>
        <taxon>Ambrosiozyma</taxon>
    </lineage>
</organism>
<keyword evidence="2" id="KW-1185">Reference proteome</keyword>
<reference evidence="1" key="1">
    <citation type="submission" date="2023-04" db="EMBL/GenBank/DDBJ databases">
        <title>Ambrosiozyma monospora NBRC 10751.</title>
        <authorList>
            <person name="Ichikawa N."/>
            <person name="Sato H."/>
            <person name="Tonouchi N."/>
        </authorList>
    </citation>
    <scope>NUCLEOTIDE SEQUENCE</scope>
    <source>
        <strain evidence="1">NBRC 10751</strain>
    </source>
</reference>
<proteinExistence type="predicted"/>
<gene>
    <name evidence="1" type="ORF">Amon02_000596100</name>
</gene>